<dbReference type="PANTHER" id="PTHR47151:SF2">
    <property type="entry name" value="AMINO ACID BINDING PROTEIN"/>
    <property type="match status" value="1"/>
</dbReference>
<dbReference type="OrthoDB" id="9783240at2"/>
<feature type="domain" description="Leucine-binding protein" evidence="6">
    <location>
        <begin position="34"/>
        <end position="361"/>
    </location>
</feature>
<proteinExistence type="inferred from homology"/>
<dbReference type="GO" id="GO:0006865">
    <property type="term" value="P:amino acid transport"/>
    <property type="evidence" value="ECO:0007669"/>
    <property type="project" value="UniProtKB-KW"/>
</dbReference>
<dbReference type="InterPro" id="IPR028082">
    <property type="entry name" value="Peripla_BP_I"/>
</dbReference>
<sequence length="405" mass="43618">MAISFRPSSLRAAWPGVALCLALAGYVASADARTVKICAVLPTSGPNAATGIGMMNSMDLAVNRINESGRMGDIELELVRLDDGSQPSVGIAAVLRAAADPGVMACAAHWNSPVALATRDIFHRNGLANVTPASITWSLTAEQKGDEIFRMAPPDTWQVEQAARFPVDRGHKTFFLIDDNTQYGKSLVTAMQKNASELGAEMVGSDSIAVGEKDFTAVLTRARSLKPDFIFFGGVTTESALLRQQMVKLGMDDIFYYTGSGTMSPTFVNIAGPAAEGAYAYFYGLPYAAYPGGVDFVQAYAKRGYDKPYETYGIWSYAAIEALAQAIRQAADAGELSRRTVVERLKDGTFDTVMGPVSFPRPGDIKERVTGYYTVRDGRWVMTHISEQGGTITVLDQPQPLDSAE</sequence>
<comment type="caution">
    <text evidence="7">The sequence shown here is derived from an EMBL/GenBank/DDBJ whole genome shotgun (WGS) entry which is preliminary data.</text>
</comment>
<evidence type="ECO:0000256" key="1">
    <source>
        <dbReference type="ARBA" id="ARBA00010062"/>
    </source>
</evidence>
<keyword evidence="2" id="KW-0813">Transport</keyword>
<keyword evidence="8" id="KW-1185">Reference proteome</keyword>
<dbReference type="CDD" id="cd06342">
    <property type="entry name" value="PBP1_ABC_LIVBP-like"/>
    <property type="match status" value="1"/>
</dbReference>
<evidence type="ECO:0000256" key="5">
    <source>
        <dbReference type="SAM" id="SignalP"/>
    </source>
</evidence>
<evidence type="ECO:0000313" key="8">
    <source>
        <dbReference type="Proteomes" id="UP000318405"/>
    </source>
</evidence>
<dbReference type="Proteomes" id="UP000318405">
    <property type="component" value="Unassembled WGS sequence"/>
</dbReference>
<dbReference type="SUPFAM" id="SSF53822">
    <property type="entry name" value="Periplasmic binding protein-like I"/>
    <property type="match status" value="1"/>
</dbReference>
<dbReference type="RefSeq" id="WP_143950486.1">
    <property type="nucleotide sequence ID" value="NZ_BAABMB010000003.1"/>
</dbReference>
<dbReference type="InterPro" id="IPR028081">
    <property type="entry name" value="Leu-bd"/>
</dbReference>
<feature type="signal peptide" evidence="5">
    <location>
        <begin position="1"/>
        <end position="32"/>
    </location>
</feature>
<evidence type="ECO:0000256" key="4">
    <source>
        <dbReference type="ARBA" id="ARBA00022970"/>
    </source>
</evidence>
<evidence type="ECO:0000256" key="3">
    <source>
        <dbReference type="ARBA" id="ARBA00022729"/>
    </source>
</evidence>
<dbReference type="PRINTS" id="PR00337">
    <property type="entry name" value="LEUILEVALBP"/>
</dbReference>
<comment type="similarity">
    <text evidence="1">Belongs to the leucine-binding protein family.</text>
</comment>
<evidence type="ECO:0000256" key="2">
    <source>
        <dbReference type="ARBA" id="ARBA00022448"/>
    </source>
</evidence>
<keyword evidence="3 5" id="KW-0732">Signal</keyword>
<dbReference type="Gene3D" id="3.40.50.2300">
    <property type="match status" value="2"/>
</dbReference>
<keyword evidence="4" id="KW-0029">Amino-acid transport</keyword>
<dbReference type="EMBL" id="VLTJ01000039">
    <property type="protein sequence ID" value="TSH90569.1"/>
    <property type="molecule type" value="Genomic_DNA"/>
</dbReference>
<reference evidence="7 8" key="1">
    <citation type="submission" date="2019-07" db="EMBL/GenBank/DDBJ databases">
        <title>Qingshengfaniella alkalisoli gen. nov., sp. nov., isolated from saline soil.</title>
        <authorList>
            <person name="Xu L."/>
            <person name="Huang X.-X."/>
            <person name="Sun J.-Q."/>
        </authorList>
    </citation>
    <scope>NUCLEOTIDE SEQUENCE [LARGE SCALE GENOMIC DNA]</scope>
    <source>
        <strain evidence="7 8">DSM 27279</strain>
    </source>
</reference>
<evidence type="ECO:0000259" key="6">
    <source>
        <dbReference type="Pfam" id="PF13458"/>
    </source>
</evidence>
<evidence type="ECO:0000313" key="7">
    <source>
        <dbReference type="EMBL" id="TSH90569.1"/>
    </source>
</evidence>
<name>A0A556ACF9_9BURK</name>
<dbReference type="InterPro" id="IPR000709">
    <property type="entry name" value="Leu_Ile_Val-bd"/>
</dbReference>
<gene>
    <name evidence="7" type="ORF">FOZ76_22440</name>
</gene>
<feature type="chain" id="PRO_5022046220" evidence="5">
    <location>
        <begin position="33"/>
        <end position="405"/>
    </location>
</feature>
<dbReference type="Pfam" id="PF13458">
    <property type="entry name" value="Peripla_BP_6"/>
    <property type="match status" value="1"/>
</dbReference>
<accession>A0A556ACF9</accession>
<protein>
    <submittedName>
        <fullName evidence="7">Branched-chain amino acid ABC transporter substrate-binding protein</fullName>
    </submittedName>
</protein>
<dbReference type="AlphaFoldDB" id="A0A556ACF9"/>
<organism evidence="7 8">
    <name type="scientific">Verticiella sediminum</name>
    <dbReference type="NCBI Taxonomy" id="1247510"/>
    <lineage>
        <taxon>Bacteria</taxon>
        <taxon>Pseudomonadati</taxon>
        <taxon>Pseudomonadota</taxon>
        <taxon>Betaproteobacteria</taxon>
        <taxon>Burkholderiales</taxon>
        <taxon>Alcaligenaceae</taxon>
        <taxon>Verticiella</taxon>
    </lineage>
</organism>
<dbReference type="PANTHER" id="PTHR47151">
    <property type="entry name" value="LEU/ILE/VAL-BINDING ABC TRANSPORTER SUBUNIT"/>
    <property type="match status" value="1"/>
</dbReference>